<feature type="compositionally biased region" description="Low complexity" evidence="1">
    <location>
        <begin position="8"/>
        <end position="20"/>
    </location>
</feature>
<dbReference type="Gramene" id="OBART06G08040.1">
    <property type="protein sequence ID" value="OBART06G08040.1"/>
    <property type="gene ID" value="OBART06G08040"/>
</dbReference>
<keyword evidence="3" id="KW-1185">Reference proteome</keyword>
<dbReference type="eggNOG" id="ENOG502R5MF">
    <property type="taxonomic scope" value="Eukaryota"/>
</dbReference>
<dbReference type="AlphaFoldDB" id="A0A0D3GEG4"/>
<accession>A0A0D3GEG4</accession>
<reference evidence="2" key="1">
    <citation type="journal article" date="2009" name="Rice">
        <title>De Novo Next Generation Sequencing of Plant Genomes.</title>
        <authorList>
            <person name="Rounsley S."/>
            <person name="Marri P.R."/>
            <person name="Yu Y."/>
            <person name="He R."/>
            <person name="Sisneros N."/>
            <person name="Goicoechea J.L."/>
            <person name="Lee S.J."/>
            <person name="Angelova A."/>
            <person name="Kudrna D."/>
            <person name="Luo M."/>
            <person name="Affourtit J."/>
            <person name="Desany B."/>
            <person name="Knight J."/>
            <person name="Niazi F."/>
            <person name="Egholm M."/>
            <person name="Wing R.A."/>
        </authorList>
    </citation>
    <scope>NUCLEOTIDE SEQUENCE [LARGE SCALE GENOMIC DNA]</scope>
    <source>
        <strain evidence="2">cv. IRGC 105608</strain>
    </source>
</reference>
<sequence length="140" mass="15154">MLQFLPHTSATSFSSSSSSSHRNERSIQLDQLAAFALAAVDDVEPEVVALLRVGGGDQRAHLQAPVPPPQLPPPRRQPGVDDEAAEGDVQLHQEPAPGGGRPQRQALRPHGRHGSQQPRRRDHPQPPPLAHLFSSVLPPR</sequence>
<name>A0A0D3GEG4_9ORYZ</name>
<evidence type="ECO:0000313" key="3">
    <source>
        <dbReference type="Proteomes" id="UP000026960"/>
    </source>
</evidence>
<protein>
    <submittedName>
        <fullName evidence="2">Uncharacterized protein</fullName>
    </submittedName>
</protein>
<evidence type="ECO:0000313" key="2">
    <source>
        <dbReference type="EnsemblPlants" id="OBART06G08040.1"/>
    </source>
</evidence>
<feature type="compositionally biased region" description="Basic residues" evidence="1">
    <location>
        <begin position="107"/>
        <end position="122"/>
    </location>
</feature>
<proteinExistence type="predicted"/>
<evidence type="ECO:0000256" key="1">
    <source>
        <dbReference type="SAM" id="MobiDB-lite"/>
    </source>
</evidence>
<feature type="region of interest" description="Disordered" evidence="1">
    <location>
        <begin position="1"/>
        <end position="22"/>
    </location>
</feature>
<dbReference type="HOGENOM" id="CLU_1838434_0_0_1"/>
<dbReference type="Proteomes" id="UP000026960">
    <property type="component" value="Chromosome 6"/>
</dbReference>
<reference evidence="2" key="2">
    <citation type="submission" date="2015-03" db="UniProtKB">
        <authorList>
            <consortium name="EnsemblPlants"/>
        </authorList>
    </citation>
    <scope>IDENTIFICATION</scope>
</reference>
<feature type="region of interest" description="Disordered" evidence="1">
    <location>
        <begin position="59"/>
        <end position="140"/>
    </location>
</feature>
<dbReference type="EnsemblPlants" id="OBART06G08040.1">
    <property type="protein sequence ID" value="OBART06G08040.1"/>
    <property type="gene ID" value="OBART06G08040"/>
</dbReference>
<organism evidence="2">
    <name type="scientific">Oryza barthii</name>
    <dbReference type="NCBI Taxonomy" id="65489"/>
    <lineage>
        <taxon>Eukaryota</taxon>
        <taxon>Viridiplantae</taxon>
        <taxon>Streptophyta</taxon>
        <taxon>Embryophyta</taxon>
        <taxon>Tracheophyta</taxon>
        <taxon>Spermatophyta</taxon>
        <taxon>Magnoliopsida</taxon>
        <taxon>Liliopsida</taxon>
        <taxon>Poales</taxon>
        <taxon>Poaceae</taxon>
        <taxon>BOP clade</taxon>
        <taxon>Oryzoideae</taxon>
        <taxon>Oryzeae</taxon>
        <taxon>Oryzinae</taxon>
        <taxon>Oryza</taxon>
    </lineage>
</organism>
<feature type="compositionally biased region" description="Pro residues" evidence="1">
    <location>
        <begin position="65"/>
        <end position="76"/>
    </location>
</feature>
<dbReference type="PaxDb" id="65489-OBART06G08040.1"/>